<dbReference type="STRING" id="988480.A0A075B2B7"/>
<evidence type="ECO:0000313" key="5">
    <source>
        <dbReference type="EMBL" id="EPZ35076.1"/>
    </source>
</evidence>
<dbReference type="InterPro" id="IPR029063">
    <property type="entry name" value="SAM-dependent_MTases_sf"/>
</dbReference>
<name>A0A075B2B7_ROZAC</name>
<keyword evidence="2 5" id="KW-0489">Methyltransferase</keyword>
<dbReference type="InterPro" id="IPR026113">
    <property type="entry name" value="METTL2/6/8-like"/>
</dbReference>
<dbReference type="Gene3D" id="3.40.50.150">
    <property type="entry name" value="Vaccinia Virus protein VP39"/>
    <property type="match status" value="1"/>
</dbReference>
<evidence type="ECO:0000256" key="1">
    <source>
        <dbReference type="ARBA" id="ARBA00009725"/>
    </source>
</evidence>
<evidence type="ECO:0000259" key="4">
    <source>
        <dbReference type="Pfam" id="PF08242"/>
    </source>
</evidence>
<dbReference type="OMA" id="QKEMRID"/>
<reference evidence="5 6" key="1">
    <citation type="journal article" date="2013" name="Curr. Biol.">
        <title>Shared signatures of parasitism and phylogenomics unite Cryptomycota and microsporidia.</title>
        <authorList>
            <person name="James T.Y."/>
            <person name="Pelin A."/>
            <person name="Bonen L."/>
            <person name="Ahrendt S."/>
            <person name="Sain D."/>
            <person name="Corradi N."/>
            <person name="Stajich J.E."/>
        </authorList>
    </citation>
    <scope>NUCLEOTIDE SEQUENCE [LARGE SCALE GENOMIC DNA]</scope>
    <source>
        <strain evidence="5 6">CSF55</strain>
    </source>
</reference>
<evidence type="ECO:0000313" key="6">
    <source>
        <dbReference type="Proteomes" id="UP000030755"/>
    </source>
</evidence>
<accession>A0A075B2B7</accession>
<dbReference type="CDD" id="cd02440">
    <property type="entry name" value="AdoMet_MTases"/>
    <property type="match status" value="1"/>
</dbReference>
<keyword evidence="3 5" id="KW-0808">Transferase</keyword>
<sequence>MKQDGHDNFFYAFDFSHQAVSVLKNNAKYDPSKCHAFVHDLSLDAAIDEIEPESLDVITLIFVLSALSPNRQAIAIAKLARLLKPGGVILFRDYGKYDLTQLRFKKDRLLDEDFYVRGDGTCVYYFTQEKVSELFGDFEKLDLKIDTRLLVNRKRKLQMHRVWLQGKFKKL</sequence>
<proteinExistence type="inferred from homology"/>
<dbReference type="AlphaFoldDB" id="A0A075B2B7"/>
<dbReference type="PANTHER" id="PTHR22809:SF11">
    <property type="entry name" value="TRNA N(3)-METHYLCYTIDINE METHYLTRANSFERASE METTL2"/>
    <property type="match status" value="1"/>
</dbReference>
<feature type="domain" description="Methyltransferase type 12" evidence="4">
    <location>
        <begin position="8"/>
        <end position="89"/>
    </location>
</feature>
<dbReference type="EMBL" id="KE560886">
    <property type="protein sequence ID" value="EPZ35076.1"/>
    <property type="molecule type" value="Genomic_DNA"/>
</dbReference>
<dbReference type="OrthoDB" id="417697at2759"/>
<evidence type="ECO:0000256" key="2">
    <source>
        <dbReference type="ARBA" id="ARBA00022603"/>
    </source>
</evidence>
<dbReference type="HOGENOM" id="CLU_029724_2_3_1"/>
<dbReference type="SUPFAM" id="SSF53335">
    <property type="entry name" value="S-adenosyl-L-methionine-dependent methyltransferases"/>
    <property type="match status" value="1"/>
</dbReference>
<keyword evidence="6" id="KW-1185">Reference proteome</keyword>
<dbReference type="GO" id="GO:0052735">
    <property type="term" value="F:tRNA (cytidine-3-)-methyltransferase activity"/>
    <property type="evidence" value="ECO:0007669"/>
    <property type="project" value="EnsemblFungi"/>
</dbReference>
<dbReference type="PANTHER" id="PTHR22809">
    <property type="entry name" value="METHYLTRANSFERASE-RELATED"/>
    <property type="match status" value="1"/>
</dbReference>
<protein>
    <submittedName>
        <fullName evidence="5">Methyltransferase-like domain-containing protein</fullName>
    </submittedName>
</protein>
<dbReference type="GO" id="GO:0106217">
    <property type="term" value="P:tRNA C3-cytosine methylation"/>
    <property type="evidence" value="ECO:0007669"/>
    <property type="project" value="EnsemblFungi"/>
</dbReference>
<dbReference type="Proteomes" id="UP000030755">
    <property type="component" value="Unassembled WGS sequence"/>
</dbReference>
<dbReference type="Pfam" id="PF08242">
    <property type="entry name" value="Methyltransf_12"/>
    <property type="match status" value="1"/>
</dbReference>
<dbReference type="InterPro" id="IPR013217">
    <property type="entry name" value="Methyltransf_12"/>
</dbReference>
<gene>
    <name evidence="5" type="ORF">O9G_004377</name>
</gene>
<evidence type="ECO:0000256" key="3">
    <source>
        <dbReference type="ARBA" id="ARBA00022679"/>
    </source>
</evidence>
<comment type="similarity">
    <text evidence="1">Belongs to the methyltransferase superfamily. METL family.</text>
</comment>
<organism evidence="5 6">
    <name type="scientific">Rozella allomycis (strain CSF55)</name>
    <dbReference type="NCBI Taxonomy" id="988480"/>
    <lineage>
        <taxon>Eukaryota</taxon>
        <taxon>Fungi</taxon>
        <taxon>Fungi incertae sedis</taxon>
        <taxon>Cryptomycota</taxon>
        <taxon>Cryptomycota incertae sedis</taxon>
        <taxon>Rozella</taxon>
    </lineage>
</organism>